<sequence>MALNVVYAMLVEDLDAKQREKFDSDLHGWGELNERGDAALWQAMDSVEDSPGG</sequence>
<evidence type="ECO:0000313" key="1">
    <source>
        <dbReference type="EMBL" id="GIE16292.1"/>
    </source>
</evidence>
<reference evidence="1" key="1">
    <citation type="submission" date="2021-01" db="EMBL/GenBank/DDBJ databases">
        <title>Whole genome shotgun sequence of Actinoplanes ferrugineus NBRC 15555.</title>
        <authorList>
            <person name="Komaki H."/>
            <person name="Tamura T."/>
        </authorList>
    </citation>
    <scope>NUCLEOTIDE SEQUENCE</scope>
    <source>
        <strain evidence="1">NBRC 15555</strain>
    </source>
</reference>
<proteinExistence type="predicted"/>
<name>A0A919MQG2_9ACTN</name>
<comment type="caution">
    <text evidence="1">The sequence shown here is derived from an EMBL/GenBank/DDBJ whole genome shotgun (WGS) entry which is preliminary data.</text>
</comment>
<dbReference type="EMBL" id="BOMM01000081">
    <property type="protein sequence ID" value="GIE16292.1"/>
    <property type="molecule type" value="Genomic_DNA"/>
</dbReference>
<gene>
    <name evidence="1" type="ORF">Afe05nite_81320</name>
</gene>
<organism evidence="1 2">
    <name type="scientific">Paractinoplanes ferrugineus</name>
    <dbReference type="NCBI Taxonomy" id="113564"/>
    <lineage>
        <taxon>Bacteria</taxon>
        <taxon>Bacillati</taxon>
        <taxon>Actinomycetota</taxon>
        <taxon>Actinomycetes</taxon>
        <taxon>Micromonosporales</taxon>
        <taxon>Micromonosporaceae</taxon>
        <taxon>Paractinoplanes</taxon>
    </lineage>
</organism>
<dbReference type="AlphaFoldDB" id="A0A919MQG2"/>
<dbReference type="Proteomes" id="UP000598174">
    <property type="component" value="Unassembled WGS sequence"/>
</dbReference>
<protein>
    <submittedName>
        <fullName evidence="1">Uncharacterized protein</fullName>
    </submittedName>
</protein>
<dbReference type="RefSeq" id="WP_203822633.1">
    <property type="nucleotide sequence ID" value="NZ_BAAABP010000005.1"/>
</dbReference>
<accession>A0A919MQG2</accession>
<evidence type="ECO:0000313" key="2">
    <source>
        <dbReference type="Proteomes" id="UP000598174"/>
    </source>
</evidence>
<keyword evidence="2" id="KW-1185">Reference proteome</keyword>